<evidence type="ECO:0000313" key="1">
    <source>
        <dbReference type="EMBL" id="GFD35162.1"/>
    </source>
</evidence>
<gene>
    <name evidence="1" type="ORF">Tci_907131</name>
</gene>
<comment type="caution">
    <text evidence="1">The sequence shown here is derived from an EMBL/GenBank/DDBJ whole genome shotgun (WGS) entry which is preliminary data.</text>
</comment>
<accession>A0A699VHW9</accession>
<organism evidence="1">
    <name type="scientific">Tanacetum cinerariifolium</name>
    <name type="common">Dalmatian daisy</name>
    <name type="synonym">Chrysanthemum cinerariifolium</name>
    <dbReference type="NCBI Taxonomy" id="118510"/>
    <lineage>
        <taxon>Eukaryota</taxon>
        <taxon>Viridiplantae</taxon>
        <taxon>Streptophyta</taxon>
        <taxon>Embryophyta</taxon>
        <taxon>Tracheophyta</taxon>
        <taxon>Spermatophyta</taxon>
        <taxon>Magnoliopsida</taxon>
        <taxon>eudicotyledons</taxon>
        <taxon>Gunneridae</taxon>
        <taxon>Pentapetalae</taxon>
        <taxon>asterids</taxon>
        <taxon>campanulids</taxon>
        <taxon>Asterales</taxon>
        <taxon>Asteraceae</taxon>
        <taxon>Asteroideae</taxon>
        <taxon>Anthemideae</taxon>
        <taxon>Anthemidinae</taxon>
        <taxon>Tanacetum</taxon>
    </lineage>
</organism>
<reference evidence="1" key="1">
    <citation type="journal article" date="2019" name="Sci. Rep.">
        <title>Draft genome of Tanacetum cinerariifolium, the natural source of mosquito coil.</title>
        <authorList>
            <person name="Yamashiro T."/>
            <person name="Shiraishi A."/>
            <person name="Satake H."/>
            <person name="Nakayama K."/>
        </authorList>
    </citation>
    <scope>NUCLEOTIDE SEQUENCE</scope>
</reference>
<name>A0A699VHW9_TANCI</name>
<dbReference type="AlphaFoldDB" id="A0A699VHW9"/>
<proteinExistence type="predicted"/>
<sequence length="97" mass="10963">NPTAALRTQITNDIRNGAGPSGGAGGDAIPYGIHFWIERFTKLKSLAFRSAQRYEREYGSICQLDRENSEEYIERFTRLASFVRAVTGDVGEWLYKT</sequence>
<dbReference type="EMBL" id="BKCJ011455427">
    <property type="protein sequence ID" value="GFD35162.1"/>
    <property type="molecule type" value="Genomic_DNA"/>
</dbReference>
<feature type="non-terminal residue" evidence="1">
    <location>
        <position position="1"/>
    </location>
</feature>
<protein>
    <submittedName>
        <fullName evidence="1">Zinc finger, CCHC-type, retrotransposon Gag domain protein</fullName>
    </submittedName>
</protein>